<accession>A0A5J4UNL7</accession>
<gene>
    <name evidence="1" type="ORF">EZS28_032405</name>
</gene>
<dbReference type="AlphaFoldDB" id="A0A5J4UNL7"/>
<comment type="caution">
    <text evidence="1">The sequence shown here is derived from an EMBL/GenBank/DDBJ whole genome shotgun (WGS) entry which is preliminary data.</text>
</comment>
<dbReference type="EMBL" id="SNRW01013923">
    <property type="protein sequence ID" value="KAA6372069.1"/>
    <property type="molecule type" value="Genomic_DNA"/>
</dbReference>
<evidence type="ECO:0000313" key="1">
    <source>
        <dbReference type="EMBL" id="KAA6372069.1"/>
    </source>
</evidence>
<evidence type="ECO:0000313" key="2">
    <source>
        <dbReference type="Proteomes" id="UP000324800"/>
    </source>
</evidence>
<reference evidence="1 2" key="1">
    <citation type="submission" date="2019-03" db="EMBL/GenBank/DDBJ databases">
        <title>Single cell metagenomics reveals metabolic interactions within the superorganism composed of flagellate Streblomastix strix and complex community of Bacteroidetes bacteria on its surface.</title>
        <authorList>
            <person name="Treitli S.C."/>
            <person name="Kolisko M."/>
            <person name="Husnik F."/>
            <person name="Keeling P."/>
            <person name="Hampl V."/>
        </authorList>
    </citation>
    <scope>NUCLEOTIDE SEQUENCE [LARGE SCALE GENOMIC DNA]</scope>
    <source>
        <strain evidence="1">ST1C</strain>
    </source>
</reference>
<name>A0A5J4UNL7_9EUKA</name>
<sequence>MLIRHSRKIPLGTLFGFGDPKVLTEGKGKNSKTLKTVHVRLEDFDLGRRTSGMGRQISEIGTSEMLTLPDAIFAQKNQSSLQQDSSQIEHSHQQNHRIVDYSEYRIVINNIKTVDYTSLLRTIESIPFLLKEMVFTSLKHQMDVSTLHQFQLTASLVESDIQIHQLL</sequence>
<dbReference type="Proteomes" id="UP000324800">
    <property type="component" value="Unassembled WGS sequence"/>
</dbReference>
<protein>
    <submittedName>
        <fullName evidence="1">Uncharacterized protein</fullName>
    </submittedName>
</protein>
<proteinExistence type="predicted"/>
<organism evidence="1 2">
    <name type="scientific">Streblomastix strix</name>
    <dbReference type="NCBI Taxonomy" id="222440"/>
    <lineage>
        <taxon>Eukaryota</taxon>
        <taxon>Metamonada</taxon>
        <taxon>Preaxostyla</taxon>
        <taxon>Oxymonadida</taxon>
        <taxon>Streblomastigidae</taxon>
        <taxon>Streblomastix</taxon>
    </lineage>
</organism>